<dbReference type="SUPFAM" id="SSF51197">
    <property type="entry name" value="Clavaminate synthase-like"/>
    <property type="match status" value="1"/>
</dbReference>
<accession>A0A9W7L8L5</accession>
<gene>
    <name evidence="2" type="ORF">TrCOL_g950</name>
</gene>
<dbReference type="PANTHER" id="PTHR37563">
    <property type="entry name" value="PHYTANOYL-COA DIOXYGENASE FAMILY PROTEIN (AFU_ORTHOLOGUE AFUA_2G03330)"/>
    <property type="match status" value="1"/>
</dbReference>
<organism evidence="2 3">
    <name type="scientific">Triparma columacea</name>
    <dbReference type="NCBI Taxonomy" id="722753"/>
    <lineage>
        <taxon>Eukaryota</taxon>
        <taxon>Sar</taxon>
        <taxon>Stramenopiles</taxon>
        <taxon>Ochrophyta</taxon>
        <taxon>Bolidophyceae</taxon>
        <taxon>Parmales</taxon>
        <taxon>Triparmaceae</taxon>
        <taxon>Triparma</taxon>
    </lineage>
</organism>
<comment type="caution">
    <text evidence="2">The sequence shown here is derived from an EMBL/GenBank/DDBJ whole genome shotgun (WGS) entry which is preliminary data.</text>
</comment>
<sequence length="443" mass="47875">MQLLTWTKTHLCNRLLRLTSTFSKHYNQRVGLQQPNAIISSRPVPPPLHFLLPQRQMSHGVDNGAPPTTPDSPDSLQARQALDLFLLSASPEATAVVASFLKNQKGTLNDFLLNALHKGASGASGPFEVEWIAFAGRAKNKFHSKSSSNAWNQFKAFGGAEKARALQLKVGERTIAEEVTAEGVALLLGVLRPSVASELRSFVLSDRDACVALALKDPKLNGEYFSRVLSPRDASPSSPTTRWDKRLPWSEEVESAVKEILGGAIGETVSELCGGDDALLWECSAFISAQGSAPQIVHADTLFKPEAEVFTLLVALQEVQRHNGPTRFIPRTHHGLPGRSAHTSLSCDSGGDSSSHGSSYCEDAESVVAILKTGDATIYDSRTHHCGGPHYSGEDGDSKERVLFAISFRHVDAEKSTANEDIHGEGSILEELAGRKLQLGSLR</sequence>
<evidence type="ECO:0000313" key="3">
    <source>
        <dbReference type="Proteomes" id="UP001165065"/>
    </source>
</evidence>
<dbReference type="InterPro" id="IPR008775">
    <property type="entry name" value="Phytyl_CoA_dOase-like"/>
</dbReference>
<protein>
    <submittedName>
        <fullName evidence="2">Uncharacterized protein</fullName>
    </submittedName>
</protein>
<dbReference type="EMBL" id="BRYA01000118">
    <property type="protein sequence ID" value="GMI40100.1"/>
    <property type="molecule type" value="Genomic_DNA"/>
</dbReference>
<dbReference type="Pfam" id="PF05721">
    <property type="entry name" value="PhyH"/>
    <property type="match status" value="1"/>
</dbReference>
<dbReference type="AlphaFoldDB" id="A0A9W7L8L5"/>
<dbReference type="PANTHER" id="PTHR37563:SF2">
    <property type="entry name" value="PHYTANOYL-COA DIOXYGENASE FAMILY PROTEIN (AFU_ORTHOLOGUE AFUA_2G03330)"/>
    <property type="match status" value="1"/>
</dbReference>
<keyword evidence="3" id="KW-1185">Reference proteome</keyword>
<name>A0A9W7L8L5_9STRA</name>
<feature type="region of interest" description="Disordered" evidence="1">
    <location>
        <begin position="325"/>
        <end position="350"/>
    </location>
</feature>
<reference evidence="3" key="1">
    <citation type="journal article" date="2023" name="Commun. Biol.">
        <title>Genome analysis of Parmales, the sister group of diatoms, reveals the evolutionary specialization of diatoms from phago-mixotrophs to photoautotrophs.</title>
        <authorList>
            <person name="Ban H."/>
            <person name="Sato S."/>
            <person name="Yoshikawa S."/>
            <person name="Yamada K."/>
            <person name="Nakamura Y."/>
            <person name="Ichinomiya M."/>
            <person name="Sato N."/>
            <person name="Blanc-Mathieu R."/>
            <person name="Endo H."/>
            <person name="Kuwata A."/>
            <person name="Ogata H."/>
        </authorList>
    </citation>
    <scope>NUCLEOTIDE SEQUENCE [LARGE SCALE GENOMIC DNA]</scope>
</reference>
<dbReference type="Proteomes" id="UP001165065">
    <property type="component" value="Unassembled WGS sequence"/>
</dbReference>
<dbReference type="OrthoDB" id="193266at2759"/>
<proteinExistence type="predicted"/>
<dbReference type="Gene3D" id="2.60.120.620">
    <property type="entry name" value="q2cbj1_9rhob like domain"/>
    <property type="match status" value="1"/>
</dbReference>
<evidence type="ECO:0000256" key="1">
    <source>
        <dbReference type="SAM" id="MobiDB-lite"/>
    </source>
</evidence>
<evidence type="ECO:0000313" key="2">
    <source>
        <dbReference type="EMBL" id="GMI40100.1"/>
    </source>
</evidence>
<dbReference type="InterPro" id="IPR051961">
    <property type="entry name" value="Fungal_Metabolite_Diox"/>
</dbReference>